<dbReference type="EC" id="2.7.11.1" evidence="1"/>
<dbReference type="InterPro" id="IPR050236">
    <property type="entry name" value="Ser_Thr_kinase_AGC"/>
</dbReference>
<dbReference type="PROSITE" id="PS00108">
    <property type="entry name" value="PROTEIN_KINASE_ST"/>
    <property type="match status" value="1"/>
</dbReference>
<accession>A6DHU4</accession>
<dbReference type="GO" id="GO:0005524">
    <property type="term" value="F:ATP binding"/>
    <property type="evidence" value="ECO:0007669"/>
    <property type="project" value="UniProtKB-KW"/>
</dbReference>
<proteinExistence type="predicted"/>
<dbReference type="eggNOG" id="COG0515">
    <property type="taxonomic scope" value="Bacteria"/>
</dbReference>
<dbReference type="Pfam" id="PF00069">
    <property type="entry name" value="Pkinase"/>
    <property type="match status" value="1"/>
</dbReference>
<evidence type="ECO:0000259" key="9">
    <source>
        <dbReference type="PROSITE" id="PS50011"/>
    </source>
</evidence>
<protein>
    <recommendedName>
        <fullName evidence="1">non-specific serine/threonine protein kinase</fullName>
        <ecNumber evidence="1">2.7.11.1</ecNumber>
    </recommendedName>
</protein>
<dbReference type="AlphaFoldDB" id="A6DHU4"/>
<dbReference type="GO" id="GO:0035556">
    <property type="term" value="P:intracellular signal transduction"/>
    <property type="evidence" value="ECO:0007669"/>
    <property type="project" value="TreeGrafter"/>
</dbReference>
<dbReference type="SUPFAM" id="SSF56112">
    <property type="entry name" value="Protein kinase-like (PK-like)"/>
    <property type="match status" value="1"/>
</dbReference>
<dbReference type="PANTHER" id="PTHR24356">
    <property type="entry name" value="SERINE/THREONINE-PROTEIN KINASE"/>
    <property type="match status" value="1"/>
</dbReference>
<dbReference type="EMBL" id="ABCK01000004">
    <property type="protein sequence ID" value="EDM28598.1"/>
    <property type="molecule type" value="Genomic_DNA"/>
</dbReference>
<keyword evidence="4" id="KW-0547">Nucleotide-binding</keyword>
<organism evidence="10 11">
    <name type="scientific">Lentisphaera araneosa HTCC2155</name>
    <dbReference type="NCBI Taxonomy" id="313628"/>
    <lineage>
        <taxon>Bacteria</taxon>
        <taxon>Pseudomonadati</taxon>
        <taxon>Lentisphaerota</taxon>
        <taxon>Lentisphaeria</taxon>
        <taxon>Lentisphaerales</taxon>
        <taxon>Lentisphaeraceae</taxon>
        <taxon>Lentisphaera</taxon>
    </lineage>
</organism>
<dbReference type="OrthoDB" id="9788659at2"/>
<evidence type="ECO:0000256" key="6">
    <source>
        <dbReference type="ARBA" id="ARBA00022840"/>
    </source>
</evidence>
<dbReference type="InterPro" id="IPR000719">
    <property type="entry name" value="Prot_kinase_dom"/>
</dbReference>
<evidence type="ECO:0000256" key="2">
    <source>
        <dbReference type="ARBA" id="ARBA00022527"/>
    </source>
</evidence>
<keyword evidence="5" id="KW-0418">Kinase</keyword>
<evidence type="ECO:0000256" key="8">
    <source>
        <dbReference type="ARBA" id="ARBA00048679"/>
    </source>
</evidence>
<dbReference type="CDD" id="cd14014">
    <property type="entry name" value="STKc_PknB_like"/>
    <property type="match status" value="1"/>
</dbReference>
<comment type="caution">
    <text evidence="10">The sequence shown here is derived from an EMBL/GenBank/DDBJ whole genome shotgun (WGS) entry which is preliminary data.</text>
</comment>
<keyword evidence="11" id="KW-1185">Reference proteome</keyword>
<dbReference type="Proteomes" id="UP000004947">
    <property type="component" value="Unassembled WGS sequence"/>
</dbReference>
<keyword evidence="6" id="KW-0067">ATP-binding</keyword>
<sequence>MGLMGMFGLGDDEKSNMAKFEKGYLPCGKCHKKIPLAEHIPLNMVNCPKCDDLNLIPLKLDQWWVYKPIGGGGMGAVYQARHIEDPDVKGAVKVLQANETRQNIIDLLLAEAKIGYQFGEHSNLAQVFAYGRDDGNVYMVMEMVEGIRLDQLIGVPGGFNVELAMYYALDILIGLQHMYTKGYLYRDLKPENIIVSPDNRIVLVDYGLCMELIEAWQFDGDQILGSPLYMPPERIKGQGEDIRADMYSLGMVLYHLIKGEAYFSAKDIMNIVKSQIKNMRLQTSSKMSGIPEDVQVFVDTLIRIERDERYDYYTTAMGKAVEILENMKQTKSTDPRVLQRRKTLSTLNIS</sequence>
<dbReference type="PANTHER" id="PTHR24356:SF1">
    <property type="entry name" value="SERINE_THREONINE-PROTEIN KINASE GREATWALL"/>
    <property type="match status" value="1"/>
</dbReference>
<dbReference type="RefSeq" id="WP_007277479.1">
    <property type="nucleotide sequence ID" value="NZ_ABCK01000004.1"/>
</dbReference>
<comment type="catalytic activity">
    <reaction evidence="8">
        <text>L-seryl-[protein] + ATP = O-phospho-L-seryl-[protein] + ADP + H(+)</text>
        <dbReference type="Rhea" id="RHEA:17989"/>
        <dbReference type="Rhea" id="RHEA-COMP:9863"/>
        <dbReference type="Rhea" id="RHEA-COMP:11604"/>
        <dbReference type="ChEBI" id="CHEBI:15378"/>
        <dbReference type="ChEBI" id="CHEBI:29999"/>
        <dbReference type="ChEBI" id="CHEBI:30616"/>
        <dbReference type="ChEBI" id="CHEBI:83421"/>
        <dbReference type="ChEBI" id="CHEBI:456216"/>
        <dbReference type="EC" id="2.7.11.1"/>
    </reaction>
</comment>
<evidence type="ECO:0000256" key="1">
    <source>
        <dbReference type="ARBA" id="ARBA00012513"/>
    </source>
</evidence>
<evidence type="ECO:0000313" key="10">
    <source>
        <dbReference type="EMBL" id="EDM28598.1"/>
    </source>
</evidence>
<comment type="catalytic activity">
    <reaction evidence="7">
        <text>L-threonyl-[protein] + ATP = O-phospho-L-threonyl-[protein] + ADP + H(+)</text>
        <dbReference type="Rhea" id="RHEA:46608"/>
        <dbReference type="Rhea" id="RHEA-COMP:11060"/>
        <dbReference type="Rhea" id="RHEA-COMP:11605"/>
        <dbReference type="ChEBI" id="CHEBI:15378"/>
        <dbReference type="ChEBI" id="CHEBI:30013"/>
        <dbReference type="ChEBI" id="CHEBI:30616"/>
        <dbReference type="ChEBI" id="CHEBI:61977"/>
        <dbReference type="ChEBI" id="CHEBI:456216"/>
        <dbReference type="EC" id="2.7.11.1"/>
    </reaction>
</comment>
<evidence type="ECO:0000256" key="3">
    <source>
        <dbReference type="ARBA" id="ARBA00022679"/>
    </source>
</evidence>
<evidence type="ECO:0000256" key="7">
    <source>
        <dbReference type="ARBA" id="ARBA00047899"/>
    </source>
</evidence>
<dbReference type="GO" id="GO:0004674">
    <property type="term" value="F:protein serine/threonine kinase activity"/>
    <property type="evidence" value="ECO:0007669"/>
    <property type="project" value="UniProtKB-KW"/>
</dbReference>
<dbReference type="InterPro" id="IPR008271">
    <property type="entry name" value="Ser/Thr_kinase_AS"/>
</dbReference>
<keyword evidence="3" id="KW-0808">Transferase</keyword>
<name>A6DHU4_9BACT</name>
<evidence type="ECO:0000256" key="5">
    <source>
        <dbReference type="ARBA" id="ARBA00022777"/>
    </source>
</evidence>
<evidence type="ECO:0000313" key="11">
    <source>
        <dbReference type="Proteomes" id="UP000004947"/>
    </source>
</evidence>
<evidence type="ECO:0000256" key="4">
    <source>
        <dbReference type="ARBA" id="ARBA00022741"/>
    </source>
</evidence>
<dbReference type="PROSITE" id="PS50011">
    <property type="entry name" value="PROTEIN_KINASE_DOM"/>
    <property type="match status" value="1"/>
</dbReference>
<dbReference type="STRING" id="313628.LNTAR_08514"/>
<keyword evidence="2" id="KW-0723">Serine/threonine-protein kinase</keyword>
<gene>
    <name evidence="10" type="ORF">LNTAR_08514</name>
</gene>
<dbReference type="SMART" id="SM00220">
    <property type="entry name" value="S_TKc"/>
    <property type="match status" value="1"/>
</dbReference>
<dbReference type="InterPro" id="IPR011009">
    <property type="entry name" value="Kinase-like_dom_sf"/>
</dbReference>
<dbReference type="Gene3D" id="1.10.510.10">
    <property type="entry name" value="Transferase(Phosphotransferase) domain 1"/>
    <property type="match status" value="1"/>
</dbReference>
<feature type="domain" description="Protein kinase" evidence="9">
    <location>
        <begin position="63"/>
        <end position="324"/>
    </location>
</feature>
<reference evidence="10 11" key="1">
    <citation type="journal article" date="2010" name="J. Bacteriol.">
        <title>Genome sequence of Lentisphaera araneosa HTCC2155T, the type species of the order Lentisphaerales in the phylum Lentisphaerae.</title>
        <authorList>
            <person name="Thrash J.C."/>
            <person name="Cho J.C."/>
            <person name="Vergin K.L."/>
            <person name="Morris R.M."/>
            <person name="Giovannoni S.J."/>
        </authorList>
    </citation>
    <scope>NUCLEOTIDE SEQUENCE [LARGE SCALE GENOMIC DNA]</scope>
    <source>
        <strain evidence="10 11">HTCC2155</strain>
    </source>
</reference>